<protein>
    <submittedName>
        <fullName evidence="2">Uncharacterized protein</fullName>
    </submittedName>
</protein>
<organism evidence="1 2">
    <name type="scientific">Panagrolaimus sp. PS1159</name>
    <dbReference type="NCBI Taxonomy" id="55785"/>
    <lineage>
        <taxon>Eukaryota</taxon>
        <taxon>Metazoa</taxon>
        <taxon>Ecdysozoa</taxon>
        <taxon>Nematoda</taxon>
        <taxon>Chromadorea</taxon>
        <taxon>Rhabditida</taxon>
        <taxon>Tylenchina</taxon>
        <taxon>Panagrolaimomorpha</taxon>
        <taxon>Panagrolaimoidea</taxon>
        <taxon>Panagrolaimidae</taxon>
        <taxon>Panagrolaimus</taxon>
    </lineage>
</organism>
<dbReference type="WBParaSite" id="PS1159_v2.g15452.t1">
    <property type="protein sequence ID" value="PS1159_v2.g15452.t1"/>
    <property type="gene ID" value="PS1159_v2.g15452"/>
</dbReference>
<evidence type="ECO:0000313" key="2">
    <source>
        <dbReference type="WBParaSite" id="PS1159_v2.g15452.t1"/>
    </source>
</evidence>
<reference evidence="2" key="1">
    <citation type="submission" date="2022-11" db="UniProtKB">
        <authorList>
            <consortium name="WormBaseParasite"/>
        </authorList>
    </citation>
    <scope>IDENTIFICATION</scope>
</reference>
<dbReference type="Proteomes" id="UP000887580">
    <property type="component" value="Unplaced"/>
</dbReference>
<sequence>MLQRLVKCIVTCFPNVTKLLIMLENSICPCSDFYNFLMNPLKKTIFRSLRKIKGKIQFYLEDDDAEINKVYVDTNKIHGLEWDGTDFTLEKKIQIHKDLSLKISIGLEDKTNYEGFSGISDDDYY</sequence>
<proteinExistence type="predicted"/>
<evidence type="ECO:0000313" key="1">
    <source>
        <dbReference type="Proteomes" id="UP000887580"/>
    </source>
</evidence>
<name>A0AC35FAM5_9BILA</name>
<accession>A0AC35FAM5</accession>